<keyword evidence="2" id="KW-1185">Reference proteome</keyword>
<comment type="caution">
    <text evidence="1">The sequence shown here is derived from an EMBL/GenBank/DDBJ whole genome shotgun (WGS) entry which is preliminary data.</text>
</comment>
<proteinExistence type="predicted"/>
<dbReference type="EMBL" id="CM044708">
    <property type="protein sequence ID" value="KAI5649855.1"/>
    <property type="molecule type" value="Genomic_DNA"/>
</dbReference>
<dbReference type="Proteomes" id="UP001060085">
    <property type="component" value="Linkage Group LG08"/>
</dbReference>
<name>A0ACB9ZTW2_CATRO</name>
<sequence length="133" mass="14580">MELLEGSPYLVLEGRRGGCAGLILAIEVIGLIVLTLLVIRLHGGRSYTGVAAVVKYSKYDDLRVATCVMHHVYHKRNNKKRGLIVDFIKHVRINNADFTLSVSILNKGMPGKVSEGTGKKGMKVTPVEYMTAV</sequence>
<evidence type="ECO:0000313" key="2">
    <source>
        <dbReference type="Proteomes" id="UP001060085"/>
    </source>
</evidence>
<gene>
    <name evidence="1" type="ORF">M9H77_35860</name>
</gene>
<organism evidence="1 2">
    <name type="scientific">Catharanthus roseus</name>
    <name type="common">Madagascar periwinkle</name>
    <name type="synonym">Vinca rosea</name>
    <dbReference type="NCBI Taxonomy" id="4058"/>
    <lineage>
        <taxon>Eukaryota</taxon>
        <taxon>Viridiplantae</taxon>
        <taxon>Streptophyta</taxon>
        <taxon>Embryophyta</taxon>
        <taxon>Tracheophyta</taxon>
        <taxon>Spermatophyta</taxon>
        <taxon>Magnoliopsida</taxon>
        <taxon>eudicotyledons</taxon>
        <taxon>Gunneridae</taxon>
        <taxon>Pentapetalae</taxon>
        <taxon>asterids</taxon>
        <taxon>lamiids</taxon>
        <taxon>Gentianales</taxon>
        <taxon>Apocynaceae</taxon>
        <taxon>Rauvolfioideae</taxon>
        <taxon>Vinceae</taxon>
        <taxon>Catharanthinae</taxon>
        <taxon>Catharanthus</taxon>
    </lineage>
</organism>
<protein>
    <submittedName>
        <fullName evidence="1">Uncharacterized protein</fullName>
    </submittedName>
</protein>
<accession>A0ACB9ZTW2</accession>
<reference evidence="2" key="1">
    <citation type="journal article" date="2023" name="Nat. Plants">
        <title>Single-cell RNA sequencing provides a high-resolution roadmap for understanding the multicellular compartmentation of specialized metabolism.</title>
        <authorList>
            <person name="Sun S."/>
            <person name="Shen X."/>
            <person name="Li Y."/>
            <person name="Li Y."/>
            <person name="Wang S."/>
            <person name="Li R."/>
            <person name="Zhang H."/>
            <person name="Shen G."/>
            <person name="Guo B."/>
            <person name="Wei J."/>
            <person name="Xu J."/>
            <person name="St-Pierre B."/>
            <person name="Chen S."/>
            <person name="Sun C."/>
        </authorList>
    </citation>
    <scope>NUCLEOTIDE SEQUENCE [LARGE SCALE GENOMIC DNA]</scope>
</reference>
<evidence type="ECO:0000313" key="1">
    <source>
        <dbReference type="EMBL" id="KAI5649855.1"/>
    </source>
</evidence>